<keyword evidence="1" id="KW-1133">Transmembrane helix</keyword>
<organism evidence="2 3">
    <name type="scientific">Thalictrum thalictroides</name>
    <name type="common">Rue-anemone</name>
    <name type="synonym">Anemone thalictroides</name>
    <dbReference type="NCBI Taxonomy" id="46969"/>
    <lineage>
        <taxon>Eukaryota</taxon>
        <taxon>Viridiplantae</taxon>
        <taxon>Streptophyta</taxon>
        <taxon>Embryophyta</taxon>
        <taxon>Tracheophyta</taxon>
        <taxon>Spermatophyta</taxon>
        <taxon>Magnoliopsida</taxon>
        <taxon>Ranunculales</taxon>
        <taxon>Ranunculaceae</taxon>
        <taxon>Thalictroideae</taxon>
        <taxon>Thalictrum</taxon>
    </lineage>
</organism>
<keyword evidence="1" id="KW-0472">Membrane</keyword>
<keyword evidence="3" id="KW-1185">Reference proteome</keyword>
<evidence type="ECO:0000313" key="2">
    <source>
        <dbReference type="EMBL" id="KAF5179770.1"/>
    </source>
</evidence>
<feature type="transmembrane region" description="Helical" evidence="1">
    <location>
        <begin position="12"/>
        <end position="29"/>
    </location>
</feature>
<sequence>MHLDTDRRPPLLWAPLPLGFSVLLRVLRLKQVPILASNRSTYQLCRSPSPSHKCRFCLPIALPTNSVDLRFPPTNPISFSLGFGFCRS</sequence>
<evidence type="ECO:0000313" key="3">
    <source>
        <dbReference type="Proteomes" id="UP000554482"/>
    </source>
</evidence>
<name>A0A7J6V6E7_THATH</name>
<dbReference type="EMBL" id="JABWDY010038357">
    <property type="protein sequence ID" value="KAF5179770.1"/>
    <property type="molecule type" value="Genomic_DNA"/>
</dbReference>
<dbReference type="Proteomes" id="UP000554482">
    <property type="component" value="Unassembled WGS sequence"/>
</dbReference>
<evidence type="ECO:0000256" key="1">
    <source>
        <dbReference type="SAM" id="Phobius"/>
    </source>
</evidence>
<proteinExistence type="predicted"/>
<accession>A0A7J6V6E7</accession>
<comment type="caution">
    <text evidence="2">The sequence shown here is derived from an EMBL/GenBank/DDBJ whole genome shotgun (WGS) entry which is preliminary data.</text>
</comment>
<protein>
    <submittedName>
        <fullName evidence="2">Uncharacterized protein</fullName>
    </submittedName>
</protein>
<reference evidence="2 3" key="1">
    <citation type="submission" date="2020-06" db="EMBL/GenBank/DDBJ databases">
        <title>Transcriptomic and genomic resources for Thalictrum thalictroides and T. hernandezii: Facilitating candidate gene discovery in an emerging model plant lineage.</title>
        <authorList>
            <person name="Arias T."/>
            <person name="Riano-Pachon D.M."/>
            <person name="Di Stilio V.S."/>
        </authorList>
    </citation>
    <scope>NUCLEOTIDE SEQUENCE [LARGE SCALE GENOMIC DNA]</scope>
    <source>
        <strain evidence="3">cv. WT478/WT964</strain>
        <tissue evidence="2">Leaves</tissue>
    </source>
</reference>
<keyword evidence="1" id="KW-0812">Transmembrane</keyword>
<gene>
    <name evidence="2" type="ORF">FRX31_030644</name>
</gene>
<dbReference type="AlphaFoldDB" id="A0A7J6V6E7"/>